<feature type="transmembrane region" description="Helical" evidence="9">
    <location>
        <begin position="396"/>
        <end position="418"/>
    </location>
</feature>
<dbReference type="GO" id="GO:0051604">
    <property type="term" value="P:protein maturation"/>
    <property type="evidence" value="ECO:0007669"/>
    <property type="project" value="InterPro"/>
</dbReference>
<dbReference type="AlphaFoldDB" id="A0A972G743"/>
<feature type="transmembrane region" description="Helical" evidence="9">
    <location>
        <begin position="153"/>
        <end position="177"/>
    </location>
</feature>
<feature type="transmembrane region" description="Helical" evidence="9">
    <location>
        <begin position="499"/>
        <end position="522"/>
    </location>
</feature>
<evidence type="ECO:0000256" key="1">
    <source>
        <dbReference type="ARBA" id="ARBA00004477"/>
    </source>
</evidence>
<dbReference type="Pfam" id="PF25179">
    <property type="entry name" value="LMF1_C"/>
    <property type="match status" value="1"/>
</dbReference>
<dbReference type="Proteomes" id="UP000737113">
    <property type="component" value="Unassembled WGS sequence"/>
</dbReference>
<comment type="similarity">
    <text evidence="2">Belongs to the lipase maturation factor family.</text>
</comment>
<feature type="transmembrane region" description="Helical" evidence="9">
    <location>
        <begin position="425"/>
        <end position="458"/>
    </location>
</feature>
<evidence type="ECO:0000256" key="8">
    <source>
        <dbReference type="ARBA" id="ARBA00040643"/>
    </source>
</evidence>
<evidence type="ECO:0000259" key="10">
    <source>
        <dbReference type="Pfam" id="PF06762"/>
    </source>
</evidence>
<reference evidence="12" key="1">
    <citation type="submission" date="2020-04" db="EMBL/GenBank/DDBJ databases">
        <title>Description of Shewanella salipaludis sp. nov., isolated from a salt marsh.</title>
        <authorList>
            <person name="Park S."/>
            <person name="Yoon J.-H."/>
        </authorList>
    </citation>
    <scope>NUCLEOTIDE SEQUENCE</scope>
    <source>
        <strain evidence="12">SHSM-M6</strain>
    </source>
</reference>
<comment type="subcellular location">
    <subcellularLocation>
        <location evidence="1">Endoplasmic reticulum membrane</location>
        <topology evidence="1">Multi-pass membrane protein</topology>
    </subcellularLocation>
</comment>
<feature type="transmembrane region" description="Helical" evidence="9">
    <location>
        <begin position="272"/>
        <end position="296"/>
    </location>
</feature>
<keyword evidence="7" id="KW-0325">Glycoprotein</keyword>
<protein>
    <recommendedName>
        <fullName evidence="8">Lipase maturation factor 2</fullName>
    </recommendedName>
</protein>
<dbReference type="InterPro" id="IPR007263">
    <property type="entry name" value="DCC1-like"/>
</dbReference>
<keyword evidence="6 9" id="KW-0472">Membrane</keyword>
<gene>
    <name evidence="12" type="ORF">HC757_11185</name>
</gene>
<dbReference type="Pfam" id="PF04134">
    <property type="entry name" value="DCC1-like"/>
    <property type="match status" value="1"/>
</dbReference>
<evidence type="ECO:0000256" key="3">
    <source>
        <dbReference type="ARBA" id="ARBA00022692"/>
    </source>
</evidence>
<keyword evidence="13" id="KW-1185">Reference proteome</keyword>
<evidence type="ECO:0000313" key="12">
    <source>
        <dbReference type="EMBL" id="NMH65730.1"/>
    </source>
</evidence>
<comment type="caution">
    <text evidence="12">The sequence shown here is derived from an EMBL/GenBank/DDBJ whole genome shotgun (WGS) entry which is preliminary data.</text>
</comment>
<dbReference type="PANTHER" id="PTHR14463">
    <property type="entry name" value="LIPASE MATURATION FACTOR"/>
    <property type="match status" value="1"/>
</dbReference>
<name>A0A972G743_9GAMM</name>
<feature type="domain" description="Lipase maturation factor 1/2 C-terminal" evidence="11">
    <location>
        <begin position="538"/>
        <end position="684"/>
    </location>
</feature>
<accession>A0A972G743</accession>
<evidence type="ECO:0000256" key="4">
    <source>
        <dbReference type="ARBA" id="ARBA00022824"/>
    </source>
</evidence>
<dbReference type="GO" id="GO:0015035">
    <property type="term" value="F:protein-disulfide reductase activity"/>
    <property type="evidence" value="ECO:0007669"/>
    <property type="project" value="InterPro"/>
</dbReference>
<dbReference type="EMBL" id="JAAXYH010000007">
    <property type="protein sequence ID" value="NMH65730.1"/>
    <property type="molecule type" value="Genomic_DNA"/>
</dbReference>
<sequence length="708" mass="80094">MSPVAGSTLLVYDGDCRFCRTWIDYWSRQTGERVGYAPYQRLKRQGSELQELSNPQLAESLAELNESVFRGHIQFFDEDGRRCQGAEAACEVLRRIPGKGHYAWAYRHIPGCAPLSEWVYDWVAGHRELAFGAQKLLLGERLYPPEYTQISWLFLRLLSLIYFFAFASFHVQALGLIGHDGLQPVADLILAAKEVFGDTGYWQLPTLFWWDASDTGIQALTLAGMGLSLLLLFGFLPRALFNKPFKSISKHLFKGSFNNSFKSLSESQARPLATVLSELLSGIFPGLCLLILYLLYLSLVHGGQDFMQYQWDLLLLETGLLALFLVGGNGLGRVQGKVLGVWLLRLLLFRFVFMSGAVKVLSGDPTWAGLTALEYHFQTQPLPTPLAWYAQQLPAWSLQLFTLMVLTMELLLPWLIFLGRRPRKLAAWGIVVLQLSILLTGNYNFFNLLTLTLCLLLLDDNDLPCWLRSALDWARGKPAAPEPPEPGSPRQLVWKLPKYLLGIVLGVLGLGQIFLGLGLASAPASLAALLGRVDPWYLANPYGVFAVMTTRRPEIQIEGSMDGEHWLPYSLPYKPGDPARAPLWNIPHQPRLDWQLWFAALDGQPPPPWFHNLMVNLLFNNPQVLALFEAAPFQNQVQTREGILTAQPPRLVRARLYNYRFSNRRERSDTGAWWQRREIGNYFPAVQFKIKASPLNAPEPQSEQQERQ</sequence>
<dbReference type="InterPro" id="IPR009613">
    <property type="entry name" value="LMF"/>
</dbReference>
<evidence type="ECO:0000259" key="11">
    <source>
        <dbReference type="Pfam" id="PF25179"/>
    </source>
</evidence>
<feature type="transmembrane region" description="Helical" evidence="9">
    <location>
        <begin position="308"/>
        <end position="326"/>
    </location>
</feature>
<dbReference type="Pfam" id="PF06762">
    <property type="entry name" value="LMF1"/>
    <property type="match status" value="1"/>
</dbReference>
<proteinExistence type="inferred from homology"/>
<keyword evidence="3 9" id="KW-0812">Transmembrane</keyword>
<feature type="transmembrane region" description="Helical" evidence="9">
    <location>
        <begin position="217"/>
        <end position="241"/>
    </location>
</feature>
<dbReference type="InterPro" id="IPR057433">
    <property type="entry name" value="LMF1/2_C"/>
</dbReference>
<dbReference type="PANTHER" id="PTHR14463:SF5">
    <property type="entry name" value="LIPASE MATURATION FACTOR 2"/>
    <property type="match status" value="1"/>
</dbReference>
<evidence type="ECO:0000256" key="6">
    <source>
        <dbReference type="ARBA" id="ARBA00023136"/>
    </source>
</evidence>
<evidence type="ECO:0000256" key="2">
    <source>
        <dbReference type="ARBA" id="ARBA00005512"/>
    </source>
</evidence>
<feature type="transmembrane region" description="Helical" evidence="9">
    <location>
        <begin position="338"/>
        <end position="358"/>
    </location>
</feature>
<keyword evidence="5 9" id="KW-1133">Transmembrane helix</keyword>
<keyword evidence="4" id="KW-0256">Endoplasmic reticulum</keyword>
<dbReference type="RefSeq" id="WP_169564459.1">
    <property type="nucleotide sequence ID" value="NZ_JAAXYH010000007.1"/>
</dbReference>
<evidence type="ECO:0000256" key="5">
    <source>
        <dbReference type="ARBA" id="ARBA00022989"/>
    </source>
</evidence>
<dbReference type="InterPro" id="IPR057434">
    <property type="entry name" value="LMF1/2_N"/>
</dbReference>
<evidence type="ECO:0000313" key="13">
    <source>
        <dbReference type="Proteomes" id="UP000737113"/>
    </source>
</evidence>
<organism evidence="12 13">
    <name type="scientific">Shewanella salipaludis</name>
    <dbReference type="NCBI Taxonomy" id="2723052"/>
    <lineage>
        <taxon>Bacteria</taxon>
        <taxon>Pseudomonadati</taxon>
        <taxon>Pseudomonadota</taxon>
        <taxon>Gammaproteobacteria</taxon>
        <taxon>Alteromonadales</taxon>
        <taxon>Shewanellaceae</taxon>
        <taxon>Shewanella</taxon>
    </lineage>
</organism>
<evidence type="ECO:0000256" key="9">
    <source>
        <dbReference type="SAM" id="Phobius"/>
    </source>
</evidence>
<evidence type="ECO:0000256" key="7">
    <source>
        <dbReference type="ARBA" id="ARBA00023180"/>
    </source>
</evidence>
<feature type="domain" description="Lipase maturation factor 1/2 N-terminal" evidence="10">
    <location>
        <begin position="307"/>
        <end position="463"/>
    </location>
</feature>